<reference evidence="2" key="1">
    <citation type="journal article" date="2020" name="Nature">
        <title>Giant virus diversity and host interactions through global metagenomics.</title>
        <authorList>
            <person name="Schulz F."/>
            <person name="Roux S."/>
            <person name="Paez-Espino D."/>
            <person name="Jungbluth S."/>
            <person name="Walsh D.A."/>
            <person name="Denef V.J."/>
            <person name="McMahon K.D."/>
            <person name="Konstantinidis K.T."/>
            <person name="Eloe-Fadrosh E.A."/>
            <person name="Kyrpides N.C."/>
            <person name="Woyke T."/>
        </authorList>
    </citation>
    <scope>NUCLEOTIDE SEQUENCE</scope>
    <source>
        <strain evidence="2">GVMAG-M-3300023184-167</strain>
    </source>
</reference>
<evidence type="ECO:0000256" key="1">
    <source>
        <dbReference type="SAM" id="MobiDB-lite"/>
    </source>
</evidence>
<proteinExistence type="predicted"/>
<dbReference type="EMBL" id="MN740006">
    <property type="protein sequence ID" value="QHT83191.1"/>
    <property type="molecule type" value="Genomic_DNA"/>
</dbReference>
<organism evidence="2">
    <name type="scientific">viral metagenome</name>
    <dbReference type="NCBI Taxonomy" id="1070528"/>
    <lineage>
        <taxon>unclassified sequences</taxon>
        <taxon>metagenomes</taxon>
        <taxon>organismal metagenomes</taxon>
    </lineage>
</organism>
<protein>
    <submittedName>
        <fullName evidence="2">Uncharacterized protein</fullName>
    </submittedName>
</protein>
<dbReference type="AlphaFoldDB" id="A0A6C0HR77"/>
<sequence>MKGGSCCKFENVGKGCHSVGIYHDSEKKSKIGYCGLLNNIYVFYTYHVFKHMDEIEVDGNTIECYDLDTFNDFLRDFLPESTIAKCISSRGKQRQATLVSIFSDENAKSLENGSYVSFCFNTTNECIFFAFDKMNDSITIFTLGNCKFTQNGNTIKYKPIFSNNTDDYHLASSNAEKLDTLASVNIQRYIEQLKESTKIIARLPSYLIPSELHSTIEPSTETKKSEKPSQPTQTHKNAKPLKKKQTKKKSPESNEAALFLELKIKRFLDMNDKITIDNVDDLIVVQDIIEKSSYGKCKILFNSCTFSDVPIVISDKVFEIRFAKCIGFPIIESSNIVNLTIIDCDDFFPERVASLRHLNSLILTNTRNVNFAGLENMMIETLKIIVCDIDNFDIASSWQLNMLDLIYSNIVTLPVLIKLKYLFYITDYPSINIENINSLDECSIFTPQQYTQRNACSIIMSKPLRRQILTENIALVKELTKNMTPMEKTEFGAESQRITYELLQKYGALSKYLFSVDLIFSYHLKKFVCPNVNLLNCQFMIADNKDEILESFKDIYKEF</sequence>
<evidence type="ECO:0000313" key="2">
    <source>
        <dbReference type="EMBL" id="QHT83191.1"/>
    </source>
</evidence>
<name>A0A6C0HR77_9ZZZZ</name>
<accession>A0A6C0HR77</accession>
<feature type="region of interest" description="Disordered" evidence="1">
    <location>
        <begin position="216"/>
        <end position="252"/>
    </location>
</feature>
<feature type="compositionally biased region" description="Basic residues" evidence="1">
    <location>
        <begin position="236"/>
        <end position="248"/>
    </location>
</feature>